<dbReference type="EMBL" id="ML213661">
    <property type="protein sequence ID" value="TFK32859.1"/>
    <property type="molecule type" value="Genomic_DNA"/>
</dbReference>
<gene>
    <name evidence="2" type="ORF">BDQ12DRAFT_472978</name>
</gene>
<dbReference type="OrthoDB" id="3365698at2759"/>
<feature type="coiled-coil region" evidence="1">
    <location>
        <begin position="19"/>
        <end position="53"/>
    </location>
</feature>
<organism evidence="2 3">
    <name type="scientific">Crucibulum laeve</name>
    <dbReference type="NCBI Taxonomy" id="68775"/>
    <lineage>
        <taxon>Eukaryota</taxon>
        <taxon>Fungi</taxon>
        <taxon>Dikarya</taxon>
        <taxon>Basidiomycota</taxon>
        <taxon>Agaricomycotina</taxon>
        <taxon>Agaricomycetes</taxon>
        <taxon>Agaricomycetidae</taxon>
        <taxon>Agaricales</taxon>
        <taxon>Agaricineae</taxon>
        <taxon>Nidulariaceae</taxon>
        <taxon>Crucibulum</taxon>
    </lineage>
</organism>
<reference evidence="2 3" key="1">
    <citation type="journal article" date="2019" name="Nat. Ecol. Evol.">
        <title>Megaphylogeny resolves global patterns of mushroom evolution.</title>
        <authorList>
            <person name="Varga T."/>
            <person name="Krizsan K."/>
            <person name="Foldi C."/>
            <person name="Dima B."/>
            <person name="Sanchez-Garcia M."/>
            <person name="Sanchez-Ramirez S."/>
            <person name="Szollosi G.J."/>
            <person name="Szarkandi J.G."/>
            <person name="Papp V."/>
            <person name="Albert L."/>
            <person name="Andreopoulos W."/>
            <person name="Angelini C."/>
            <person name="Antonin V."/>
            <person name="Barry K.W."/>
            <person name="Bougher N.L."/>
            <person name="Buchanan P."/>
            <person name="Buyck B."/>
            <person name="Bense V."/>
            <person name="Catcheside P."/>
            <person name="Chovatia M."/>
            <person name="Cooper J."/>
            <person name="Damon W."/>
            <person name="Desjardin D."/>
            <person name="Finy P."/>
            <person name="Geml J."/>
            <person name="Haridas S."/>
            <person name="Hughes K."/>
            <person name="Justo A."/>
            <person name="Karasinski D."/>
            <person name="Kautmanova I."/>
            <person name="Kiss B."/>
            <person name="Kocsube S."/>
            <person name="Kotiranta H."/>
            <person name="LaButti K.M."/>
            <person name="Lechner B.E."/>
            <person name="Liimatainen K."/>
            <person name="Lipzen A."/>
            <person name="Lukacs Z."/>
            <person name="Mihaltcheva S."/>
            <person name="Morgado L.N."/>
            <person name="Niskanen T."/>
            <person name="Noordeloos M.E."/>
            <person name="Ohm R.A."/>
            <person name="Ortiz-Santana B."/>
            <person name="Ovrebo C."/>
            <person name="Racz N."/>
            <person name="Riley R."/>
            <person name="Savchenko A."/>
            <person name="Shiryaev A."/>
            <person name="Soop K."/>
            <person name="Spirin V."/>
            <person name="Szebenyi C."/>
            <person name="Tomsovsky M."/>
            <person name="Tulloss R.E."/>
            <person name="Uehling J."/>
            <person name="Grigoriev I.V."/>
            <person name="Vagvolgyi C."/>
            <person name="Papp T."/>
            <person name="Martin F.M."/>
            <person name="Miettinen O."/>
            <person name="Hibbett D.S."/>
            <person name="Nagy L.G."/>
        </authorList>
    </citation>
    <scope>NUCLEOTIDE SEQUENCE [LARGE SCALE GENOMIC DNA]</scope>
    <source>
        <strain evidence="2 3">CBS 166.37</strain>
    </source>
</reference>
<evidence type="ECO:0000313" key="2">
    <source>
        <dbReference type="EMBL" id="TFK32859.1"/>
    </source>
</evidence>
<keyword evidence="3" id="KW-1185">Reference proteome</keyword>
<dbReference type="InterPro" id="IPR032675">
    <property type="entry name" value="LRR_dom_sf"/>
</dbReference>
<dbReference type="Proteomes" id="UP000308652">
    <property type="component" value="Unassembled WGS sequence"/>
</dbReference>
<name>A0A5C3LID1_9AGAR</name>
<evidence type="ECO:0000256" key="1">
    <source>
        <dbReference type="SAM" id="Coils"/>
    </source>
</evidence>
<dbReference type="SUPFAM" id="SSF52047">
    <property type="entry name" value="RNI-like"/>
    <property type="match status" value="1"/>
</dbReference>
<sequence>MESNVAPSPSELSRLQRLILEEERNRAWLVERIERLKAKLESLHKQADDSLLRMRSYRIATYPARRLPPEIIGEIFLHIIVSLQADKTLVNSVPSYLYPFQVCSAWREVAVNMPQVWTSLSLSLDVGRLHGLDEIISTFWGRARTFPLSLHLQCDSFGGKCPSLKLQPFVERIETLCLDVPPSFVEGIFSPYKSELLGLHRLIMHWSSQTFTPITSFVDATQLTSFTLYGPSYGCAIGSFNLPWSQLRTLDLRKGPVGRHVILPILSTCGELEDLRINLVRSASNTSSAAAPVTIPSLRRLSITGAVSVIPDFLNDLILPSLVELEVINITHTTWYKPLVLSTLQQRSKFSLSKFRFDGATTPDDMTALLDNSPFLVELSLKFSTAEVTDTVLSLIASKASVYLPALHTLSLSDSQQINAKGDLIEMIHEIIAQRWNGSTRIERLRQLQFLPGHTIRAMQEQLRDYISEGLHLST</sequence>
<dbReference type="STRING" id="68775.A0A5C3LID1"/>
<proteinExistence type="predicted"/>
<keyword evidence="1" id="KW-0175">Coiled coil</keyword>
<accession>A0A5C3LID1</accession>
<dbReference type="Gene3D" id="3.80.10.10">
    <property type="entry name" value="Ribonuclease Inhibitor"/>
    <property type="match status" value="1"/>
</dbReference>
<protein>
    <submittedName>
        <fullName evidence="2">Uncharacterized protein</fullName>
    </submittedName>
</protein>
<dbReference type="AlphaFoldDB" id="A0A5C3LID1"/>
<dbReference type="Gene3D" id="1.20.1280.50">
    <property type="match status" value="1"/>
</dbReference>
<evidence type="ECO:0000313" key="3">
    <source>
        <dbReference type="Proteomes" id="UP000308652"/>
    </source>
</evidence>